<evidence type="ECO:0008006" key="3">
    <source>
        <dbReference type="Google" id="ProtNLM"/>
    </source>
</evidence>
<sequence length="122" mass="13813">MGLRSGSESGGCNEYVLQGYDCYLERVALRTATCPPARADQELFFWNMHNASDVSMSNMDAAKEAVNSWINQIRHNGLGSANVFTEFEYWRASMPYYGLFVPIEDYVNVIIFALLTIAEGWH</sequence>
<dbReference type="EMBL" id="KN762190">
    <property type="protein sequence ID" value="KIH48144.1"/>
    <property type="molecule type" value="Genomic_DNA"/>
</dbReference>
<organism evidence="1 2">
    <name type="scientific">Ancylostoma duodenale</name>
    <dbReference type="NCBI Taxonomy" id="51022"/>
    <lineage>
        <taxon>Eukaryota</taxon>
        <taxon>Metazoa</taxon>
        <taxon>Ecdysozoa</taxon>
        <taxon>Nematoda</taxon>
        <taxon>Chromadorea</taxon>
        <taxon>Rhabditida</taxon>
        <taxon>Rhabditina</taxon>
        <taxon>Rhabditomorpha</taxon>
        <taxon>Strongyloidea</taxon>
        <taxon>Ancylostomatidae</taxon>
        <taxon>Ancylostomatinae</taxon>
        <taxon>Ancylostoma</taxon>
    </lineage>
</organism>
<reference evidence="1 2" key="1">
    <citation type="submission" date="2013-12" db="EMBL/GenBank/DDBJ databases">
        <title>Draft genome of the parsitic nematode Ancylostoma duodenale.</title>
        <authorList>
            <person name="Mitreva M."/>
        </authorList>
    </citation>
    <scope>NUCLEOTIDE SEQUENCE [LARGE SCALE GENOMIC DNA]</scope>
    <source>
        <strain evidence="1 2">Zhejiang</strain>
    </source>
</reference>
<keyword evidence="2" id="KW-1185">Reference proteome</keyword>
<evidence type="ECO:0000313" key="1">
    <source>
        <dbReference type="EMBL" id="KIH48144.1"/>
    </source>
</evidence>
<dbReference type="AlphaFoldDB" id="A0A0C2FN35"/>
<protein>
    <recommendedName>
        <fullName evidence="3">SCP domain-containing protein</fullName>
    </recommendedName>
</protein>
<gene>
    <name evidence="1" type="ORF">ANCDUO_21789</name>
</gene>
<proteinExistence type="predicted"/>
<dbReference type="Proteomes" id="UP000054047">
    <property type="component" value="Unassembled WGS sequence"/>
</dbReference>
<accession>A0A0C2FN35</accession>
<name>A0A0C2FN35_9BILA</name>
<evidence type="ECO:0000313" key="2">
    <source>
        <dbReference type="Proteomes" id="UP000054047"/>
    </source>
</evidence>